<dbReference type="EMBL" id="CDMY01000013">
    <property type="protein sequence ID" value="CEL91684.1"/>
    <property type="molecule type" value="Genomic_DNA"/>
</dbReference>
<evidence type="ECO:0000313" key="2">
    <source>
        <dbReference type="EMBL" id="CEL91684.1"/>
    </source>
</evidence>
<name>A0A0G4E8C7_VITBC</name>
<gene>
    <name evidence="2" type="ORF">Vbra_10836</name>
</gene>
<evidence type="ECO:0000313" key="3">
    <source>
        <dbReference type="Proteomes" id="UP000041254"/>
    </source>
</evidence>
<organism evidence="2 3">
    <name type="scientific">Vitrella brassicaformis (strain CCMP3155)</name>
    <dbReference type="NCBI Taxonomy" id="1169540"/>
    <lineage>
        <taxon>Eukaryota</taxon>
        <taxon>Sar</taxon>
        <taxon>Alveolata</taxon>
        <taxon>Colpodellida</taxon>
        <taxon>Vitrellaceae</taxon>
        <taxon>Vitrella</taxon>
    </lineage>
</organism>
<dbReference type="VEuPathDB" id="CryptoDB:Vbra_10836"/>
<dbReference type="InParanoid" id="A0A0G4E8C7"/>
<keyword evidence="3" id="KW-1185">Reference proteome</keyword>
<dbReference type="Proteomes" id="UP000041254">
    <property type="component" value="Unassembled WGS sequence"/>
</dbReference>
<reference evidence="2 3" key="1">
    <citation type="submission" date="2014-11" db="EMBL/GenBank/DDBJ databases">
        <authorList>
            <person name="Zhu J."/>
            <person name="Qi W."/>
            <person name="Song R."/>
        </authorList>
    </citation>
    <scope>NUCLEOTIDE SEQUENCE [LARGE SCALE GENOMIC DNA]</scope>
</reference>
<evidence type="ECO:0000256" key="1">
    <source>
        <dbReference type="SAM" id="MobiDB-lite"/>
    </source>
</evidence>
<feature type="region of interest" description="Disordered" evidence="1">
    <location>
        <begin position="180"/>
        <end position="204"/>
    </location>
</feature>
<dbReference type="AlphaFoldDB" id="A0A0G4E8C7"/>
<accession>A0A0G4E8C7</accession>
<proteinExistence type="predicted"/>
<protein>
    <submittedName>
        <fullName evidence="2">Uncharacterized protein</fullName>
    </submittedName>
</protein>
<sequence length="204" mass="22267">MWLCQAGAMLESRCLPEEDRAPWEGLHGKLTRPPPPQPPPGPFTAARAIADPIQGRGAGFGLEALQLWLQLFVQAFKRRIQDCGNDKTIAPPTYPQRCVRQGHVRPALHHQPEVAAFLPLHLSAKAYSELKSLMQSTRPAVDVSLQAAPPGGFARGGMRAGMRICSLRTDTLGLAQRPAGTIVGPRQGKRDFYASSDEDEKDDN</sequence>